<sequence length="73" mass="8096">MLIVHSALRYAFDGAPLELDSTVMPGWSNEGSPFGIGLYYGWSDLEENDKPQRGAIISTVRSAVFREAHNLKL</sequence>
<dbReference type="AlphaFoldDB" id="A0A316TWJ9"/>
<evidence type="ECO:0000313" key="1">
    <source>
        <dbReference type="EMBL" id="PWN07615.1"/>
    </source>
</evidence>
<dbReference type="Proteomes" id="UP000245533">
    <property type="component" value="Unassembled WGS sequence"/>
</dbReference>
<protein>
    <submittedName>
        <fullName evidence="1">Uncharacterized protein</fullName>
    </submittedName>
</protein>
<evidence type="ECO:0000313" key="2">
    <source>
        <dbReference type="Proteomes" id="UP000245533"/>
    </source>
</evidence>
<comment type="caution">
    <text evidence="1">The sequence shown here is derived from an EMBL/GenBank/DDBJ whole genome shotgun (WGS) entry which is preliminary data.</text>
</comment>
<organism evidence="1 2">
    <name type="scientific">Rhodohalobacter mucosus</name>
    <dbReference type="NCBI Taxonomy" id="2079485"/>
    <lineage>
        <taxon>Bacteria</taxon>
        <taxon>Pseudomonadati</taxon>
        <taxon>Balneolota</taxon>
        <taxon>Balneolia</taxon>
        <taxon>Balneolales</taxon>
        <taxon>Balneolaceae</taxon>
        <taxon>Rhodohalobacter</taxon>
    </lineage>
</organism>
<reference evidence="1 2" key="1">
    <citation type="submission" date="2018-05" db="EMBL/GenBank/DDBJ databases">
        <title>Rhodohalobacter halophilus gen. nov., sp. nov., a moderately halophilic member of the family Balneolaceae.</title>
        <authorList>
            <person name="Liu Z.-W."/>
        </authorList>
    </citation>
    <scope>NUCLEOTIDE SEQUENCE [LARGE SCALE GENOMIC DNA]</scope>
    <source>
        <strain evidence="1 2">8A47</strain>
    </source>
</reference>
<keyword evidence="2" id="KW-1185">Reference proteome</keyword>
<dbReference type="EMBL" id="QGGB01000003">
    <property type="protein sequence ID" value="PWN07615.1"/>
    <property type="molecule type" value="Genomic_DNA"/>
</dbReference>
<gene>
    <name evidence="1" type="ORF">DDZ15_05000</name>
</gene>
<accession>A0A316TWJ9</accession>
<proteinExistence type="predicted"/>
<name>A0A316TWJ9_9BACT</name>